<evidence type="ECO:0000256" key="8">
    <source>
        <dbReference type="SAM" id="Phobius"/>
    </source>
</evidence>
<evidence type="ECO:0000256" key="6">
    <source>
        <dbReference type="ARBA" id="ARBA00023136"/>
    </source>
</evidence>
<feature type="compositionally biased region" description="Low complexity" evidence="7">
    <location>
        <begin position="543"/>
        <end position="555"/>
    </location>
</feature>
<dbReference type="InterPro" id="IPR050321">
    <property type="entry name" value="Glycosyltr_2/OpgH_subfam"/>
</dbReference>
<dbReference type="PANTHER" id="PTHR43867:SF2">
    <property type="entry name" value="CELLULOSE SYNTHASE CATALYTIC SUBUNIT A [UDP-FORMING]"/>
    <property type="match status" value="1"/>
</dbReference>
<feature type="transmembrane region" description="Helical" evidence="8">
    <location>
        <begin position="344"/>
        <end position="362"/>
    </location>
</feature>
<keyword evidence="6 8" id="KW-0472">Membrane</keyword>
<evidence type="ECO:0000256" key="7">
    <source>
        <dbReference type="SAM" id="MobiDB-lite"/>
    </source>
</evidence>
<dbReference type="Pfam" id="PF13641">
    <property type="entry name" value="Glyco_tranf_2_3"/>
    <property type="match status" value="1"/>
</dbReference>
<dbReference type="Gene3D" id="3.90.550.10">
    <property type="entry name" value="Spore Coat Polysaccharide Biosynthesis Protein SpsA, Chain A"/>
    <property type="match status" value="1"/>
</dbReference>
<feature type="transmembrane region" description="Helical" evidence="8">
    <location>
        <begin position="6"/>
        <end position="28"/>
    </location>
</feature>
<evidence type="ECO:0000313" key="9">
    <source>
        <dbReference type="EMBL" id="MEI4273467.1"/>
    </source>
</evidence>
<evidence type="ECO:0000256" key="4">
    <source>
        <dbReference type="ARBA" id="ARBA00022692"/>
    </source>
</evidence>
<dbReference type="SUPFAM" id="SSF53448">
    <property type="entry name" value="Nucleotide-diphospho-sugar transferases"/>
    <property type="match status" value="1"/>
</dbReference>
<feature type="compositionally biased region" description="Pro residues" evidence="7">
    <location>
        <begin position="556"/>
        <end position="579"/>
    </location>
</feature>
<feature type="transmembrane region" description="Helical" evidence="8">
    <location>
        <begin position="413"/>
        <end position="434"/>
    </location>
</feature>
<evidence type="ECO:0000256" key="5">
    <source>
        <dbReference type="ARBA" id="ARBA00022989"/>
    </source>
</evidence>
<reference evidence="9 10" key="1">
    <citation type="submission" date="2024-03" db="EMBL/GenBank/DDBJ databases">
        <title>Draft genome sequence of Klenkia sp. LSe6-5.</title>
        <authorList>
            <person name="Duangmal K."/>
            <person name="Chantavorakit T."/>
        </authorList>
    </citation>
    <scope>NUCLEOTIDE SEQUENCE [LARGE SCALE GENOMIC DNA]</scope>
    <source>
        <strain evidence="9 10">LSe6-5</strain>
    </source>
</reference>
<evidence type="ECO:0000313" key="10">
    <source>
        <dbReference type="Proteomes" id="UP001361570"/>
    </source>
</evidence>
<keyword evidence="5 8" id="KW-1133">Transmembrane helix</keyword>
<feature type="region of interest" description="Disordered" evidence="7">
    <location>
        <begin position="489"/>
        <end position="622"/>
    </location>
</feature>
<keyword evidence="10" id="KW-1185">Reference proteome</keyword>
<dbReference type="Proteomes" id="UP001361570">
    <property type="component" value="Unassembled WGS sequence"/>
</dbReference>
<proteinExistence type="predicted"/>
<protein>
    <submittedName>
        <fullName evidence="9">Glycosyltransferase family 2 protein</fullName>
    </submittedName>
</protein>
<comment type="subcellular location">
    <subcellularLocation>
        <location evidence="1">Membrane</location>
        <topology evidence="1">Multi-pass membrane protein</topology>
    </subcellularLocation>
</comment>
<keyword evidence="2" id="KW-0328">Glycosyltransferase</keyword>
<evidence type="ECO:0000256" key="2">
    <source>
        <dbReference type="ARBA" id="ARBA00022676"/>
    </source>
</evidence>
<keyword evidence="3" id="KW-0808">Transferase</keyword>
<dbReference type="PANTHER" id="PTHR43867">
    <property type="entry name" value="CELLULOSE SYNTHASE CATALYTIC SUBUNIT A [UDP-FORMING]"/>
    <property type="match status" value="1"/>
</dbReference>
<dbReference type="InterPro" id="IPR029044">
    <property type="entry name" value="Nucleotide-diphossugar_trans"/>
</dbReference>
<comment type="caution">
    <text evidence="9">The sequence shown here is derived from an EMBL/GenBank/DDBJ whole genome shotgun (WGS) entry which is preliminary data.</text>
</comment>
<name>A0ABU8DZL8_9ACTN</name>
<keyword evidence="4 8" id="KW-0812">Transmembrane</keyword>
<dbReference type="EMBL" id="JBAPLU010000021">
    <property type="protein sequence ID" value="MEI4273467.1"/>
    <property type="molecule type" value="Genomic_DNA"/>
</dbReference>
<feature type="region of interest" description="Disordered" evidence="7">
    <location>
        <begin position="444"/>
        <end position="467"/>
    </location>
</feature>
<gene>
    <name evidence="9" type="ORF">TEK04_17230</name>
</gene>
<feature type="compositionally biased region" description="Low complexity" evidence="7">
    <location>
        <begin position="526"/>
        <end position="536"/>
    </location>
</feature>
<dbReference type="RefSeq" id="WP_336405587.1">
    <property type="nucleotide sequence ID" value="NZ_JBAPLU010000021.1"/>
</dbReference>
<organism evidence="9 10">
    <name type="scientific">Klenkia sesuvii</name>
    <dbReference type="NCBI Taxonomy" id="3103137"/>
    <lineage>
        <taxon>Bacteria</taxon>
        <taxon>Bacillati</taxon>
        <taxon>Actinomycetota</taxon>
        <taxon>Actinomycetes</taxon>
        <taxon>Geodermatophilales</taxon>
        <taxon>Geodermatophilaceae</taxon>
        <taxon>Klenkia</taxon>
    </lineage>
</organism>
<evidence type="ECO:0000256" key="3">
    <source>
        <dbReference type="ARBA" id="ARBA00022679"/>
    </source>
</evidence>
<sequence length="622" mass="66031">MNADNLALAALNTTAFLLCVAFLLYVVFIMRPFLARADGIPGSRAGYDFHFVVPCLDEELVVGGTVRHLLATFPEVTLWVVDDGSTDLTPGVLADLGEQFPQLRVVTRRLPDARRGKGAALNAAWRAIDAALPAGADRHRVVVGVLDADARLERLAPDVICGYLVDPRVAAVQVQVRVTDDVDGLAAADLAALVALDDVPARRRDSWLVQLQDLEFTGPIAAMQSLRRRTGSVGMGGNGQFTRMSALDRIAEEFGTPWHGALLEDFELGLHVLLTGARTEYCDETFVAQTGLPRVGALLRQRSRWAQGGMQCMRYLWPIICSPRVSLPGALEIAYYLWVPWSQLLGSIVFPAAVAVQVHYMTTTGDGVGDWWAAGAWGLVPLAALFGVLPHVVWGPVYRVRSGGSVSRRRAVALGLLNVAYAYLLQVAVWWAFVRILRGRRDWKKTPRTGSAGSGRFDLPAPGRAPDAGERSLFAEPPPAAGWVLDVGPPVSEGDARPTGRTTLAEPSTGRLVFAAPPAAPPVEPPTAAQPLLPGGRRPRPTVPAARTTPVTAAPPAAPAAPAAPAPPAAPAAPAPVDPAGPATERLSPVLTSRPAAPPAAQRPPAPTAPAPEHPSDLEQHP</sequence>
<feature type="compositionally biased region" description="Pro residues" evidence="7">
    <location>
        <begin position="596"/>
        <end position="613"/>
    </location>
</feature>
<evidence type="ECO:0000256" key="1">
    <source>
        <dbReference type="ARBA" id="ARBA00004141"/>
    </source>
</evidence>
<feature type="transmembrane region" description="Helical" evidence="8">
    <location>
        <begin position="374"/>
        <end position="393"/>
    </location>
</feature>
<accession>A0ABU8DZL8</accession>